<dbReference type="Pfam" id="PF00534">
    <property type="entry name" value="Glycos_transf_1"/>
    <property type="match status" value="1"/>
</dbReference>
<sequence>MRWRFCVATSTDQSSTAKTGNVSLRTLIVVRSLKMGGMERVAVNLADAFAQEGHDSHLLSLSSVKEPLRPEEPGVSCHELRLKHWARLTGVGFLLELVARLILNPLLKRALFLGTGIMGGVVFRLWLKRFEARHGRVDRLIFRGVGTFELVWSFRDSRACYVLENILQEGGPHWRRWLVGRCLYHQRHLVAVSNGVKDSVMQQLSAWETTPASLRVIVNPCPFASIHRQMLEDEPDLPTEPYIVTVARLVPAKDQALLLRAYARSGISEKVVLVGDGKERPRLESLADELGIRERVVFAGQRSNPYPWMQHARLFVLSSHFEGMGIVLFEALACGTPVLSVDCPGGIREILKGELESCVVPHSEEALAEGMRAAVKGPKPPVKSEWLDDFQPDRVVSRFLKPA</sequence>
<dbReference type="OrthoDB" id="9792269at2"/>
<protein>
    <submittedName>
        <fullName evidence="3">Glycosyltransferase</fullName>
    </submittedName>
</protein>
<dbReference type="CDD" id="cd03811">
    <property type="entry name" value="GT4_GT28_WabH-like"/>
    <property type="match status" value="1"/>
</dbReference>
<dbReference type="SUPFAM" id="SSF53756">
    <property type="entry name" value="UDP-Glycosyltransferase/glycogen phosphorylase"/>
    <property type="match status" value="1"/>
</dbReference>
<keyword evidence="1" id="KW-0812">Transmembrane</keyword>
<name>A0A7X4W4Y0_9GAMM</name>
<keyword evidence="4" id="KW-1185">Reference proteome</keyword>
<dbReference type="EMBL" id="WUTT01000001">
    <property type="protein sequence ID" value="NAW34468.1"/>
    <property type="molecule type" value="Genomic_DNA"/>
</dbReference>
<accession>A0A7X4W4Y0</accession>
<dbReference type="Proteomes" id="UP000487929">
    <property type="component" value="Unassembled WGS sequence"/>
</dbReference>
<dbReference type="GO" id="GO:0016757">
    <property type="term" value="F:glycosyltransferase activity"/>
    <property type="evidence" value="ECO:0007669"/>
    <property type="project" value="InterPro"/>
</dbReference>
<dbReference type="AlphaFoldDB" id="A0A7X4W4Y0"/>
<dbReference type="InterPro" id="IPR001296">
    <property type="entry name" value="Glyco_trans_1"/>
</dbReference>
<dbReference type="PANTHER" id="PTHR12526:SF638">
    <property type="entry name" value="SPORE COAT PROTEIN SA"/>
    <property type="match status" value="1"/>
</dbReference>
<evidence type="ECO:0000256" key="1">
    <source>
        <dbReference type="SAM" id="Phobius"/>
    </source>
</evidence>
<feature type="domain" description="Glycosyl transferase family 1" evidence="2">
    <location>
        <begin position="238"/>
        <end position="379"/>
    </location>
</feature>
<comment type="caution">
    <text evidence="3">The sequence shown here is derived from an EMBL/GenBank/DDBJ whole genome shotgun (WGS) entry which is preliminary data.</text>
</comment>
<organism evidence="3 4">
    <name type="scientific">Halomonas alimentaria</name>
    <dbReference type="NCBI Taxonomy" id="147248"/>
    <lineage>
        <taxon>Bacteria</taxon>
        <taxon>Pseudomonadati</taxon>
        <taxon>Pseudomonadota</taxon>
        <taxon>Gammaproteobacteria</taxon>
        <taxon>Oceanospirillales</taxon>
        <taxon>Halomonadaceae</taxon>
        <taxon>Halomonas</taxon>
    </lineage>
</organism>
<evidence type="ECO:0000259" key="2">
    <source>
        <dbReference type="Pfam" id="PF00534"/>
    </source>
</evidence>
<dbReference type="PANTHER" id="PTHR12526">
    <property type="entry name" value="GLYCOSYLTRANSFERASE"/>
    <property type="match status" value="1"/>
</dbReference>
<feature type="transmembrane region" description="Helical" evidence="1">
    <location>
        <begin position="109"/>
        <end position="127"/>
    </location>
</feature>
<evidence type="ECO:0000313" key="3">
    <source>
        <dbReference type="EMBL" id="NAW34468.1"/>
    </source>
</evidence>
<keyword evidence="1" id="KW-1133">Transmembrane helix</keyword>
<keyword evidence="3" id="KW-0808">Transferase</keyword>
<dbReference type="GO" id="GO:1901135">
    <property type="term" value="P:carbohydrate derivative metabolic process"/>
    <property type="evidence" value="ECO:0007669"/>
    <property type="project" value="UniProtKB-ARBA"/>
</dbReference>
<evidence type="ECO:0000313" key="4">
    <source>
        <dbReference type="Proteomes" id="UP000487929"/>
    </source>
</evidence>
<keyword evidence="1" id="KW-0472">Membrane</keyword>
<dbReference type="Gene3D" id="3.40.50.2000">
    <property type="entry name" value="Glycogen Phosphorylase B"/>
    <property type="match status" value="3"/>
</dbReference>
<gene>
    <name evidence="3" type="ORF">GRB96_08555</name>
</gene>
<reference evidence="3 4" key="1">
    <citation type="submission" date="2019-12" db="EMBL/GenBank/DDBJ databases">
        <title>Draft genome sequencing of Halomonas alimentaria DSM 15356.</title>
        <authorList>
            <person name="Pandiyan K."/>
            <person name="Kushwaha P."/>
            <person name="Gowdham M."/>
            <person name="Chakdar H."/>
            <person name="Singh A."/>
            <person name="Kumar M."/>
            <person name="Saxena A.K."/>
        </authorList>
    </citation>
    <scope>NUCLEOTIDE SEQUENCE [LARGE SCALE GENOMIC DNA]</scope>
    <source>
        <strain evidence="3 4">DSM 15356</strain>
    </source>
</reference>
<proteinExistence type="predicted"/>